<feature type="transmembrane region" description="Helical" evidence="1">
    <location>
        <begin position="173"/>
        <end position="193"/>
    </location>
</feature>
<name>A0A4V6Q1V7_9ACTN</name>
<feature type="transmembrane region" description="Helical" evidence="1">
    <location>
        <begin position="482"/>
        <end position="500"/>
    </location>
</feature>
<feature type="transmembrane region" description="Helical" evidence="1">
    <location>
        <begin position="134"/>
        <end position="153"/>
    </location>
</feature>
<evidence type="ECO:0000256" key="1">
    <source>
        <dbReference type="SAM" id="Phobius"/>
    </source>
</evidence>
<keyword evidence="1" id="KW-1133">Transmembrane helix</keyword>
<evidence type="ECO:0008006" key="4">
    <source>
        <dbReference type="Google" id="ProtNLM"/>
    </source>
</evidence>
<feature type="transmembrane region" description="Helical" evidence="1">
    <location>
        <begin position="449"/>
        <end position="476"/>
    </location>
</feature>
<comment type="caution">
    <text evidence="2">The sequence shown here is derived from an EMBL/GenBank/DDBJ whole genome shotgun (WGS) entry which is preliminary data.</text>
</comment>
<keyword evidence="1" id="KW-0472">Membrane</keyword>
<feature type="transmembrane region" description="Helical" evidence="1">
    <location>
        <begin position="231"/>
        <end position="250"/>
    </location>
</feature>
<feature type="transmembrane region" description="Helical" evidence="1">
    <location>
        <begin position="379"/>
        <end position="397"/>
    </location>
</feature>
<dbReference type="AlphaFoldDB" id="A0A4V6Q1V7"/>
<proteinExistence type="predicted"/>
<dbReference type="RefSeq" id="WP_133867851.1">
    <property type="nucleotide sequence ID" value="NZ_SOAU01000001.1"/>
</dbReference>
<gene>
    <name evidence="2" type="ORF">BDK89_0968</name>
</gene>
<keyword evidence="1" id="KW-0812">Transmembrane</keyword>
<sequence>MRSTARSFARLRWRLFGGAIRHGGAEQLGAVLSVVASAIVALGGGLALLAAGRSDEWQTLAVLICFTAVLAILAMGIVAGVSQPIDPRVVATEPLSDRNRAIGLLTAAAVGPPGLAGAVLGLALAAGMTHRPEALPAVALATLSWLASLLLVARTATNGLSLLLVRAPRLGQFIVGFGGLAFYGLFQFVPATFARIDADERADLAAALQWTPPGQIGEAIAVAQESIAESLARTVVGSLWLILLWWGFVVSTDRLAVAMRSGGQAVSADRNVIARWAHRACGSGAVGTVAWRSLLTRFRTPRTAIETITGAGVGLAAALSPALFRDDPGAEAVLVGGAVQLGVLFMAGNSFGNDGPAVAYEMLAGAEPSVAAAGKARSILIVAAPLAVIGPVAAAAITDTWRFLPAGLGVGVGGLLAGVGAAVVQSCLVPIAVPESDNPFASGESGQGILAAALLVLVLVGLTIVTVPIGLALLWAADRGHAYAVAGLVVAAIVLGAAVYRGGVWFATRRLSGRDESFLASVTPAR</sequence>
<protein>
    <recommendedName>
        <fullName evidence="4">ABC-2 type transport system permease protein</fullName>
    </recommendedName>
</protein>
<evidence type="ECO:0000313" key="2">
    <source>
        <dbReference type="EMBL" id="TDT15398.1"/>
    </source>
</evidence>
<feature type="transmembrane region" description="Helical" evidence="1">
    <location>
        <begin position="102"/>
        <end position="128"/>
    </location>
</feature>
<evidence type="ECO:0000313" key="3">
    <source>
        <dbReference type="Proteomes" id="UP000294558"/>
    </source>
</evidence>
<keyword evidence="3" id="KW-1185">Reference proteome</keyword>
<reference evidence="2 3" key="1">
    <citation type="submission" date="2019-03" db="EMBL/GenBank/DDBJ databases">
        <title>Sequencing the genomes of 1000 actinobacteria strains.</title>
        <authorList>
            <person name="Klenk H.-P."/>
        </authorList>
    </citation>
    <scope>NUCLEOTIDE SEQUENCE [LARGE SCALE GENOMIC DNA]</scope>
    <source>
        <strain evidence="2 3">DSM 18936</strain>
    </source>
</reference>
<feature type="transmembrane region" description="Helical" evidence="1">
    <location>
        <begin position="403"/>
        <end position="428"/>
    </location>
</feature>
<dbReference type="EMBL" id="SOAU01000001">
    <property type="protein sequence ID" value="TDT15398.1"/>
    <property type="molecule type" value="Genomic_DNA"/>
</dbReference>
<accession>A0A4V6Q1V7</accession>
<feature type="transmembrane region" description="Helical" evidence="1">
    <location>
        <begin position="28"/>
        <end position="51"/>
    </location>
</feature>
<dbReference type="Proteomes" id="UP000294558">
    <property type="component" value="Unassembled WGS sequence"/>
</dbReference>
<feature type="transmembrane region" description="Helical" evidence="1">
    <location>
        <begin position="57"/>
        <end position="81"/>
    </location>
</feature>
<organism evidence="2 3">
    <name type="scientific">Ilumatobacter fluminis</name>
    <dbReference type="NCBI Taxonomy" id="467091"/>
    <lineage>
        <taxon>Bacteria</taxon>
        <taxon>Bacillati</taxon>
        <taxon>Actinomycetota</taxon>
        <taxon>Acidimicrobiia</taxon>
        <taxon>Acidimicrobiales</taxon>
        <taxon>Ilumatobacteraceae</taxon>
        <taxon>Ilumatobacter</taxon>
    </lineage>
</organism>